<accession>A0A231FYX7</accession>
<evidence type="ECO:0000313" key="1">
    <source>
        <dbReference type="EMBL" id="SEC58286.1"/>
    </source>
</evidence>
<dbReference type="Proteomes" id="UP000198542">
    <property type="component" value="Unassembled WGS sequence"/>
</dbReference>
<name>A0A231FYX7_PSEJE</name>
<dbReference type="AlphaFoldDB" id="A0A231FYX7"/>
<protein>
    <submittedName>
        <fullName evidence="1">Uncharacterized protein</fullName>
    </submittedName>
</protein>
<dbReference type="EMBL" id="FNTC01000002">
    <property type="protein sequence ID" value="SEC58286.1"/>
    <property type="molecule type" value="Genomic_DNA"/>
</dbReference>
<organism evidence="1 2">
    <name type="scientific">Pseudomonas jessenii</name>
    <dbReference type="NCBI Taxonomy" id="77298"/>
    <lineage>
        <taxon>Bacteria</taxon>
        <taxon>Pseudomonadati</taxon>
        <taxon>Pseudomonadota</taxon>
        <taxon>Gammaproteobacteria</taxon>
        <taxon>Pseudomonadales</taxon>
        <taxon>Pseudomonadaceae</taxon>
        <taxon>Pseudomonas</taxon>
    </lineage>
</organism>
<reference evidence="2" key="1">
    <citation type="submission" date="2016-10" db="EMBL/GenBank/DDBJ databases">
        <authorList>
            <person name="Varghese N."/>
            <person name="Submissions S."/>
        </authorList>
    </citation>
    <scope>NUCLEOTIDE SEQUENCE [LARGE SCALE GENOMIC DNA]</scope>
    <source>
        <strain evidence="2">BS3660</strain>
    </source>
</reference>
<sequence>MCTLTHFAYPLVPDSKTAPTPHPTRFCLHEPAPDASTRPRFQVVMAGIAFFHIKDISTGCVRGFRANHNEACALARFLESHG</sequence>
<evidence type="ECO:0000313" key="2">
    <source>
        <dbReference type="Proteomes" id="UP000198542"/>
    </source>
</evidence>
<proteinExistence type="predicted"/>
<keyword evidence="2" id="KW-1185">Reference proteome</keyword>
<dbReference type="RefSeq" id="WP_090456444.1">
    <property type="nucleotide sequence ID" value="NZ_FNTC01000002.1"/>
</dbReference>
<gene>
    <name evidence="1" type="ORF">SAMN04490187_4912</name>
</gene>